<dbReference type="GeneID" id="300575489"/>
<organism evidence="1 2">
    <name type="scientific">Trichoderma ghanense</name>
    <dbReference type="NCBI Taxonomy" id="65468"/>
    <lineage>
        <taxon>Eukaryota</taxon>
        <taxon>Fungi</taxon>
        <taxon>Dikarya</taxon>
        <taxon>Ascomycota</taxon>
        <taxon>Pezizomycotina</taxon>
        <taxon>Sordariomycetes</taxon>
        <taxon>Hypocreomycetidae</taxon>
        <taxon>Hypocreales</taxon>
        <taxon>Hypocreaceae</taxon>
        <taxon>Trichoderma</taxon>
    </lineage>
</organism>
<comment type="caution">
    <text evidence="1">The sequence shown here is derived from an EMBL/GenBank/DDBJ whole genome shotgun (WGS) entry which is preliminary data.</text>
</comment>
<evidence type="ECO:0000313" key="1">
    <source>
        <dbReference type="EMBL" id="TFB04072.1"/>
    </source>
</evidence>
<evidence type="ECO:0000313" key="2">
    <source>
        <dbReference type="Proteomes" id="UP001642720"/>
    </source>
</evidence>
<name>A0ABY2H704_9HYPO</name>
<proteinExistence type="predicted"/>
<dbReference type="Proteomes" id="UP001642720">
    <property type="component" value="Unassembled WGS sequence"/>
</dbReference>
<reference evidence="1 2" key="1">
    <citation type="submission" date="2018-01" db="EMBL/GenBank/DDBJ databases">
        <title>Genome characterization of the sugarcane-associated fungus Trichoderma ghanense CCMA-1212 and their application in lignocelulose bioconversion.</title>
        <authorList>
            <person name="Steindorff A.S."/>
            <person name="Mendes T.D."/>
            <person name="Vilela E.S.D."/>
            <person name="Rodrigues D.S."/>
            <person name="Formighieri E.F."/>
            <person name="Melo I.S."/>
            <person name="Favaro L.C.L."/>
        </authorList>
    </citation>
    <scope>NUCLEOTIDE SEQUENCE [LARGE SCALE GENOMIC DNA]</scope>
    <source>
        <strain evidence="1 2">CCMA-1212</strain>
    </source>
</reference>
<protein>
    <submittedName>
        <fullName evidence="1">Uncharacterized protein</fullName>
    </submittedName>
</protein>
<accession>A0ABY2H704</accession>
<sequence>MLKTLPNINHYHRISIQPAHGSTPAKVQYWISADDVLGDRLKETSVPRGHWAQLVQLAKTACGEQQQGGNRRDGEVRILTAWYCPDGDGKVEMAFETHLSDEE</sequence>
<dbReference type="EMBL" id="PPTA01000004">
    <property type="protein sequence ID" value="TFB04072.1"/>
    <property type="molecule type" value="Genomic_DNA"/>
</dbReference>
<keyword evidence="2" id="KW-1185">Reference proteome</keyword>
<gene>
    <name evidence="1" type="ORF">CCMA1212_003700</name>
</gene>
<dbReference type="RefSeq" id="XP_073560273.1">
    <property type="nucleotide sequence ID" value="XM_073701039.1"/>
</dbReference>